<dbReference type="EMBL" id="JASCZI010181674">
    <property type="protein sequence ID" value="MED6185269.1"/>
    <property type="molecule type" value="Genomic_DNA"/>
</dbReference>
<comment type="caution">
    <text evidence="2">The sequence shown here is derived from an EMBL/GenBank/DDBJ whole genome shotgun (WGS) entry which is preliminary data.</text>
</comment>
<name>A0ABU6WHE0_9FABA</name>
<feature type="region of interest" description="Disordered" evidence="1">
    <location>
        <begin position="15"/>
        <end position="65"/>
    </location>
</feature>
<evidence type="ECO:0000313" key="2">
    <source>
        <dbReference type="EMBL" id="MED6185269.1"/>
    </source>
</evidence>
<organism evidence="2 3">
    <name type="scientific">Stylosanthes scabra</name>
    <dbReference type="NCBI Taxonomy" id="79078"/>
    <lineage>
        <taxon>Eukaryota</taxon>
        <taxon>Viridiplantae</taxon>
        <taxon>Streptophyta</taxon>
        <taxon>Embryophyta</taxon>
        <taxon>Tracheophyta</taxon>
        <taxon>Spermatophyta</taxon>
        <taxon>Magnoliopsida</taxon>
        <taxon>eudicotyledons</taxon>
        <taxon>Gunneridae</taxon>
        <taxon>Pentapetalae</taxon>
        <taxon>rosids</taxon>
        <taxon>fabids</taxon>
        <taxon>Fabales</taxon>
        <taxon>Fabaceae</taxon>
        <taxon>Papilionoideae</taxon>
        <taxon>50 kb inversion clade</taxon>
        <taxon>dalbergioids sensu lato</taxon>
        <taxon>Dalbergieae</taxon>
        <taxon>Pterocarpus clade</taxon>
        <taxon>Stylosanthes</taxon>
    </lineage>
</organism>
<sequence>MVKRHLEVGDLVLRRNNIGPPTLGEGKLTPNWKDHTAKGSGPVKGTTDPQKSNYNVQKEKEDRRLKTSNGRINNLAVHNVLEETDLVGVEVKHKDRQLGLERPLSRGNSSLGILGQILTLFLEFGHRYLGKIGSNLLLGNQAAKPLSLRG</sequence>
<evidence type="ECO:0000313" key="3">
    <source>
        <dbReference type="Proteomes" id="UP001341840"/>
    </source>
</evidence>
<proteinExistence type="predicted"/>
<gene>
    <name evidence="2" type="ORF">PIB30_055408</name>
</gene>
<evidence type="ECO:0000256" key="1">
    <source>
        <dbReference type="SAM" id="MobiDB-lite"/>
    </source>
</evidence>
<dbReference type="Proteomes" id="UP001341840">
    <property type="component" value="Unassembled WGS sequence"/>
</dbReference>
<protein>
    <submittedName>
        <fullName evidence="2">Uncharacterized protein</fullName>
    </submittedName>
</protein>
<accession>A0ABU6WHE0</accession>
<keyword evidence="3" id="KW-1185">Reference proteome</keyword>
<reference evidence="2 3" key="1">
    <citation type="journal article" date="2023" name="Plants (Basel)">
        <title>Bridging the Gap: Combining Genomics and Transcriptomics Approaches to Understand Stylosanthes scabra, an Orphan Legume from the Brazilian Caatinga.</title>
        <authorList>
            <person name="Ferreira-Neto J.R.C."/>
            <person name="da Silva M.D."/>
            <person name="Binneck E."/>
            <person name="de Melo N.F."/>
            <person name="da Silva R.H."/>
            <person name="de Melo A.L.T.M."/>
            <person name="Pandolfi V."/>
            <person name="Bustamante F.O."/>
            <person name="Brasileiro-Vidal A.C."/>
            <person name="Benko-Iseppon A.M."/>
        </authorList>
    </citation>
    <scope>NUCLEOTIDE SEQUENCE [LARGE SCALE GENOMIC DNA]</scope>
    <source>
        <tissue evidence="2">Leaves</tissue>
    </source>
</reference>
<feature type="compositionally biased region" description="Polar residues" evidence="1">
    <location>
        <begin position="47"/>
        <end position="56"/>
    </location>
</feature>